<keyword evidence="1" id="KW-1133">Transmembrane helix</keyword>
<dbReference type="Proteomes" id="UP000262142">
    <property type="component" value="Unassembled WGS sequence"/>
</dbReference>
<proteinExistence type="predicted"/>
<reference evidence="2 3" key="1">
    <citation type="submission" date="2018-09" db="EMBL/GenBank/DDBJ databases">
        <authorList>
            <consortium name="Pathogen Informatics"/>
        </authorList>
    </citation>
    <scope>NUCLEOTIDE SEQUENCE [LARGE SCALE GENOMIC DNA]</scope>
    <source>
        <strain evidence="2 3">OH-22767</strain>
    </source>
</reference>
<evidence type="ECO:0000256" key="1">
    <source>
        <dbReference type="SAM" id="Phobius"/>
    </source>
</evidence>
<evidence type="ECO:0000313" key="2">
    <source>
        <dbReference type="EMBL" id="SZD73905.1"/>
    </source>
</evidence>
<sequence>MNVVEHSKVELEPISGGKMSPKSFWIGVGMSAISPVLGIVYYASS</sequence>
<keyword evidence="1" id="KW-0812">Transmembrane</keyword>
<organism evidence="2 3">
    <name type="scientific">Candidatus Ornithobacterium hominis</name>
    <dbReference type="NCBI Taxonomy" id="2497989"/>
    <lineage>
        <taxon>Bacteria</taxon>
        <taxon>Pseudomonadati</taxon>
        <taxon>Bacteroidota</taxon>
        <taxon>Flavobacteriia</taxon>
        <taxon>Flavobacteriales</taxon>
        <taxon>Weeksellaceae</taxon>
        <taxon>Ornithobacterium</taxon>
    </lineage>
</organism>
<dbReference type="AlphaFoldDB" id="A0A383U238"/>
<protein>
    <submittedName>
        <fullName evidence="2">Uncharacterized protein</fullName>
    </submittedName>
</protein>
<keyword evidence="1" id="KW-0472">Membrane</keyword>
<gene>
    <name evidence="2" type="ORF">SAMEA104719789_01358</name>
</gene>
<dbReference type="EMBL" id="UNSC01000007">
    <property type="protein sequence ID" value="SZD73905.1"/>
    <property type="molecule type" value="Genomic_DNA"/>
</dbReference>
<evidence type="ECO:0000313" key="3">
    <source>
        <dbReference type="Proteomes" id="UP000262142"/>
    </source>
</evidence>
<name>A0A383U238_9FLAO</name>
<accession>A0A383U238</accession>
<keyword evidence="3" id="KW-1185">Reference proteome</keyword>
<feature type="transmembrane region" description="Helical" evidence="1">
    <location>
        <begin position="24"/>
        <end position="43"/>
    </location>
</feature>